<keyword evidence="7" id="KW-0349">Heme</keyword>
<evidence type="ECO:0000256" key="6">
    <source>
        <dbReference type="ARBA" id="ARBA00023033"/>
    </source>
</evidence>
<keyword evidence="9" id="KW-1185">Reference proteome</keyword>
<keyword evidence="5 7" id="KW-0408">Iron</keyword>
<dbReference type="GO" id="GO:0005506">
    <property type="term" value="F:iron ion binding"/>
    <property type="evidence" value="ECO:0007669"/>
    <property type="project" value="InterPro"/>
</dbReference>
<dbReference type="GO" id="GO:0016705">
    <property type="term" value="F:oxidoreductase activity, acting on paired donors, with incorporation or reduction of molecular oxygen"/>
    <property type="evidence" value="ECO:0007669"/>
    <property type="project" value="InterPro"/>
</dbReference>
<keyword evidence="4" id="KW-0560">Oxidoreductase</keyword>
<dbReference type="AlphaFoldDB" id="A0A2J5I1H7"/>
<organism evidence="8 9">
    <name type="scientific">Aspergillus taichungensis</name>
    <dbReference type="NCBI Taxonomy" id="482145"/>
    <lineage>
        <taxon>Eukaryota</taxon>
        <taxon>Fungi</taxon>
        <taxon>Dikarya</taxon>
        <taxon>Ascomycota</taxon>
        <taxon>Pezizomycotina</taxon>
        <taxon>Eurotiomycetes</taxon>
        <taxon>Eurotiomycetidae</taxon>
        <taxon>Eurotiales</taxon>
        <taxon>Aspergillaceae</taxon>
        <taxon>Aspergillus</taxon>
        <taxon>Aspergillus subgen. Circumdati</taxon>
    </lineage>
</organism>
<dbReference type="CDD" id="cd11041">
    <property type="entry name" value="CYP503A1-like"/>
    <property type="match status" value="1"/>
</dbReference>
<dbReference type="PANTHER" id="PTHR46206">
    <property type="entry name" value="CYTOCHROME P450"/>
    <property type="match status" value="1"/>
</dbReference>
<dbReference type="PANTHER" id="PTHR46206:SF7">
    <property type="entry name" value="P450, PUTATIVE (EUROFUNG)-RELATED"/>
    <property type="match status" value="1"/>
</dbReference>
<dbReference type="PRINTS" id="PR00465">
    <property type="entry name" value="EP450IV"/>
</dbReference>
<evidence type="ECO:0000256" key="1">
    <source>
        <dbReference type="ARBA" id="ARBA00001971"/>
    </source>
</evidence>
<evidence type="ECO:0000256" key="4">
    <source>
        <dbReference type="ARBA" id="ARBA00023002"/>
    </source>
</evidence>
<evidence type="ECO:0000256" key="5">
    <source>
        <dbReference type="ARBA" id="ARBA00023004"/>
    </source>
</evidence>
<keyword evidence="6" id="KW-0503">Monooxygenase</keyword>
<evidence type="ECO:0000256" key="3">
    <source>
        <dbReference type="ARBA" id="ARBA00022723"/>
    </source>
</evidence>
<dbReference type="Gene3D" id="1.10.630.10">
    <property type="entry name" value="Cytochrome P450"/>
    <property type="match status" value="1"/>
</dbReference>
<dbReference type="InterPro" id="IPR002403">
    <property type="entry name" value="Cyt_P450_E_grp-IV"/>
</dbReference>
<feature type="binding site" description="axial binding residue" evidence="7">
    <location>
        <position position="442"/>
    </location>
    <ligand>
        <name>heme</name>
        <dbReference type="ChEBI" id="CHEBI:30413"/>
    </ligand>
    <ligandPart>
        <name>Fe</name>
        <dbReference type="ChEBI" id="CHEBI:18248"/>
    </ligandPart>
</feature>
<dbReference type="GO" id="GO:0019748">
    <property type="term" value="P:secondary metabolic process"/>
    <property type="evidence" value="ECO:0007669"/>
    <property type="project" value="UniProtKB-ARBA"/>
</dbReference>
<dbReference type="InterPro" id="IPR001128">
    <property type="entry name" value="Cyt_P450"/>
</dbReference>
<keyword evidence="3 7" id="KW-0479">Metal-binding</keyword>
<dbReference type="InterPro" id="IPR036396">
    <property type="entry name" value="Cyt_P450_sf"/>
</dbReference>
<dbReference type="Proteomes" id="UP000235023">
    <property type="component" value="Unassembled WGS sequence"/>
</dbReference>
<sequence>MSALIESFAAVSWLWLGILGAATVLAYQKWFGSKLDIPRIGPKPTLLGNTSQGEFYQRSVEMVNEGYAKYKDSLYYIWTTNMDRLMIPAKYMSDFNQVPRSHLKLTATVRYSGKYTGMDIADQGMLGYDVCAGPLSQNIGRLAQPVYDEIVYALQGKVNDAKDVNGVYIVPLYYTILEVVTASTARMFVGPDLCRDPEWLSTVSAYTGDIGAVVGDLQKHYKFLHPIIAPRLESYKQLQRRFGKICEILLPIFEQRRKTDSKEHADMIQWLIDTAKGPDADSTQLAKRMPFLNMAAIHSTAHTTVNVILDLCHHPEYIQPIREEIVEAIRAHGIIKASTLATLKKLDSFMKESQRLSPMDLMLFNRQVTKPVTLSNNITIPRNTFISMPIYPMCRDPERYPDPETFDGYRFYKLRQIKEEARYQFAASDRDGPAWGFGKFACPGRFWAAAQVKLVVMALLVQYDIAYPEGQTHRPGDVILGEKRTPDRTQQLVLKRLDPAPSLSL</sequence>
<evidence type="ECO:0000256" key="7">
    <source>
        <dbReference type="PIRSR" id="PIRSR602403-1"/>
    </source>
</evidence>
<dbReference type="Pfam" id="PF00067">
    <property type="entry name" value="p450"/>
    <property type="match status" value="1"/>
</dbReference>
<name>A0A2J5I1H7_9EURO</name>
<dbReference type="SUPFAM" id="SSF48264">
    <property type="entry name" value="Cytochrome P450"/>
    <property type="match status" value="1"/>
</dbReference>
<comment type="cofactor">
    <cofactor evidence="1 7">
        <name>heme</name>
        <dbReference type="ChEBI" id="CHEBI:30413"/>
    </cofactor>
</comment>
<dbReference type="EMBL" id="KZ559517">
    <property type="protein sequence ID" value="PLN83663.1"/>
    <property type="molecule type" value="Genomic_DNA"/>
</dbReference>
<evidence type="ECO:0000256" key="2">
    <source>
        <dbReference type="ARBA" id="ARBA00010617"/>
    </source>
</evidence>
<accession>A0A2J5I1H7</accession>
<protein>
    <submittedName>
        <fullName evidence="8">Cytochrome P450</fullName>
    </submittedName>
</protein>
<dbReference type="GO" id="GO:0004497">
    <property type="term" value="F:monooxygenase activity"/>
    <property type="evidence" value="ECO:0007669"/>
    <property type="project" value="UniProtKB-KW"/>
</dbReference>
<proteinExistence type="inferred from homology"/>
<gene>
    <name evidence="8" type="ORF">BDW42DRAFT_164388</name>
</gene>
<reference evidence="9" key="1">
    <citation type="submission" date="2017-12" db="EMBL/GenBank/DDBJ databases">
        <authorList>
            <consortium name="DOE Joint Genome Institute"/>
            <person name="Mondo S.J."/>
            <person name="Kjaerbolling I."/>
            <person name="Vesth T.C."/>
            <person name="Frisvad J.C."/>
            <person name="Nybo J.L."/>
            <person name="Theobald S."/>
            <person name="Kuo A."/>
            <person name="Bowyer P."/>
            <person name="Matsuda Y."/>
            <person name="Lyhne E.K."/>
            <person name="Kogle M.E."/>
            <person name="Clum A."/>
            <person name="Lipzen A."/>
            <person name="Salamov A."/>
            <person name="Ngan C.Y."/>
            <person name="Daum C."/>
            <person name="Chiniquy J."/>
            <person name="Barry K."/>
            <person name="LaButti K."/>
            <person name="Haridas S."/>
            <person name="Simmons B.A."/>
            <person name="Magnuson J.K."/>
            <person name="Mortensen U.H."/>
            <person name="Larsen T.O."/>
            <person name="Grigoriev I.V."/>
            <person name="Baker S.E."/>
            <person name="Andersen M.R."/>
            <person name="Nordberg H.P."/>
            <person name="Cantor M.N."/>
            <person name="Hua S.X."/>
        </authorList>
    </citation>
    <scope>NUCLEOTIDE SEQUENCE [LARGE SCALE GENOMIC DNA]</scope>
    <source>
        <strain evidence="9">IBT 19404</strain>
    </source>
</reference>
<dbReference type="GO" id="GO:0020037">
    <property type="term" value="F:heme binding"/>
    <property type="evidence" value="ECO:0007669"/>
    <property type="project" value="InterPro"/>
</dbReference>
<evidence type="ECO:0000313" key="8">
    <source>
        <dbReference type="EMBL" id="PLN83663.1"/>
    </source>
</evidence>
<dbReference type="OrthoDB" id="1844152at2759"/>
<comment type="similarity">
    <text evidence="2">Belongs to the cytochrome P450 family.</text>
</comment>
<evidence type="ECO:0000313" key="9">
    <source>
        <dbReference type="Proteomes" id="UP000235023"/>
    </source>
</evidence>